<name>A0A336L919_CULSO</name>
<proteinExistence type="predicted"/>
<accession>A0A336L919</accession>
<dbReference type="EMBL" id="UFQT01002098">
    <property type="protein sequence ID" value="SSX32665.1"/>
    <property type="molecule type" value="Genomic_DNA"/>
</dbReference>
<feature type="chain" id="PRO_5033342957" evidence="1">
    <location>
        <begin position="21"/>
        <end position="79"/>
    </location>
</feature>
<dbReference type="AlphaFoldDB" id="A0A336L919"/>
<keyword evidence="1" id="KW-0732">Signal</keyword>
<evidence type="ECO:0000256" key="1">
    <source>
        <dbReference type="SAM" id="SignalP"/>
    </source>
</evidence>
<reference evidence="2" key="1">
    <citation type="submission" date="2018-04" db="EMBL/GenBank/DDBJ databases">
        <authorList>
            <person name="Go L.Y."/>
            <person name="Mitchell J.A."/>
        </authorList>
    </citation>
    <scope>NUCLEOTIDE SEQUENCE</scope>
    <source>
        <tissue evidence="2">Whole organism</tissue>
    </source>
</reference>
<sequence length="79" mass="9163">MGVHILFSLLIFFVLSKNDAIDTINVTRTPKFLFDTFFGLEELEQFDAEDSLKPKLCNCEKNELMVVLQPNLIDITVYY</sequence>
<evidence type="ECO:0000313" key="2">
    <source>
        <dbReference type="EMBL" id="SSX13227.1"/>
    </source>
</evidence>
<dbReference type="EMBL" id="UFQS01002098">
    <property type="protein sequence ID" value="SSX13227.1"/>
    <property type="molecule type" value="Genomic_DNA"/>
</dbReference>
<reference evidence="3" key="2">
    <citation type="submission" date="2018-07" db="EMBL/GenBank/DDBJ databases">
        <authorList>
            <person name="Quirk P.G."/>
            <person name="Krulwich T.A."/>
        </authorList>
    </citation>
    <scope>NUCLEOTIDE SEQUENCE</scope>
</reference>
<gene>
    <name evidence="2" type="primary">CSON005246</name>
</gene>
<dbReference type="VEuPathDB" id="VectorBase:CSON005246"/>
<protein>
    <submittedName>
        <fullName evidence="2">CSON005246 protein</fullName>
    </submittedName>
</protein>
<feature type="signal peptide" evidence="1">
    <location>
        <begin position="1"/>
        <end position="20"/>
    </location>
</feature>
<evidence type="ECO:0000313" key="3">
    <source>
        <dbReference type="EMBL" id="SSX32665.1"/>
    </source>
</evidence>
<organism evidence="2">
    <name type="scientific">Culicoides sonorensis</name>
    <name type="common">Biting midge</name>
    <dbReference type="NCBI Taxonomy" id="179676"/>
    <lineage>
        <taxon>Eukaryota</taxon>
        <taxon>Metazoa</taxon>
        <taxon>Ecdysozoa</taxon>
        <taxon>Arthropoda</taxon>
        <taxon>Hexapoda</taxon>
        <taxon>Insecta</taxon>
        <taxon>Pterygota</taxon>
        <taxon>Neoptera</taxon>
        <taxon>Endopterygota</taxon>
        <taxon>Diptera</taxon>
        <taxon>Nematocera</taxon>
        <taxon>Chironomoidea</taxon>
        <taxon>Ceratopogonidae</taxon>
        <taxon>Ceratopogoninae</taxon>
        <taxon>Culicoides</taxon>
        <taxon>Monoculicoides</taxon>
    </lineage>
</organism>